<dbReference type="EMBL" id="CP003156">
    <property type="protein sequence ID" value="AEV32964.1"/>
    <property type="molecule type" value="Genomic_DNA"/>
</dbReference>
<proteinExistence type="predicted"/>
<dbReference type="eggNOG" id="ENOG5032CRR">
    <property type="taxonomic scope" value="Bacteria"/>
</dbReference>
<sequence>MKRFLILSAVALILASCEKVIDVDLNSSDPQMVLEANLPAGEDSLWISISQTADYFSNDPNPVVDGADIEFTDGDGNIMQASPMGNGRYLVMGVKSMVNRTYSIKTDVQGQITQAESYMPPTVLLDSITFEYFPPNDFSDASYSINVAFQDPPDTINYYQIVVRVNGQPEGDITVFSDKFNQGTYLNLPLFGYEIGQGDVVEVELQSIDADVYEYFVTLASIVSQTGPPGIAPGNPTTNLKGDIQLGYFGTYSHSSILDTIQ</sequence>
<organism evidence="1 2">
    <name type="scientific">Owenweeksia hongkongensis (strain DSM 17368 / CIP 108786 / JCM 12287 / NRRL B-23963 / UST20020801)</name>
    <dbReference type="NCBI Taxonomy" id="926562"/>
    <lineage>
        <taxon>Bacteria</taxon>
        <taxon>Pseudomonadati</taxon>
        <taxon>Bacteroidota</taxon>
        <taxon>Flavobacteriia</taxon>
        <taxon>Flavobacteriales</taxon>
        <taxon>Owenweeksiaceae</taxon>
        <taxon>Owenweeksia</taxon>
    </lineage>
</organism>
<evidence type="ECO:0000313" key="2">
    <source>
        <dbReference type="Proteomes" id="UP000005631"/>
    </source>
</evidence>
<dbReference type="Proteomes" id="UP000005631">
    <property type="component" value="Chromosome"/>
</dbReference>
<protein>
    <recommendedName>
        <fullName evidence="3">DUF4249 domain-containing protein</fullName>
    </recommendedName>
</protein>
<dbReference type="RefSeq" id="WP_014202318.1">
    <property type="nucleotide sequence ID" value="NC_016599.1"/>
</dbReference>
<dbReference type="PROSITE" id="PS51257">
    <property type="entry name" value="PROKAR_LIPOPROTEIN"/>
    <property type="match status" value="1"/>
</dbReference>
<dbReference type="InterPro" id="IPR025345">
    <property type="entry name" value="DUF4249"/>
</dbReference>
<dbReference type="HOGENOM" id="CLU_079066_1_0_10"/>
<keyword evidence="2" id="KW-1185">Reference proteome</keyword>
<dbReference type="STRING" id="926562.Oweho_1985"/>
<dbReference type="KEGG" id="oho:Oweho_1985"/>
<dbReference type="Pfam" id="PF14054">
    <property type="entry name" value="DUF4249"/>
    <property type="match status" value="1"/>
</dbReference>
<dbReference type="AlphaFoldDB" id="G8R2X0"/>
<name>G8R2X0_OWEHD</name>
<dbReference type="OrthoDB" id="637707at2"/>
<reference evidence="1 2" key="1">
    <citation type="journal article" date="2012" name="Stand. Genomic Sci.">
        <title>Genome sequence of the orange-pigmented seawater bacterium Owenweeksia hongkongensis type strain (UST20020801(T)).</title>
        <authorList>
            <person name="Riedel T."/>
            <person name="Held B."/>
            <person name="Nolan M."/>
            <person name="Lucas S."/>
            <person name="Lapidus A."/>
            <person name="Tice H."/>
            <person name="Del Rio T.G."/>
            <person name="Cheng J.F."/>
            <person name="Han C."/>
            <person name="Tapia R."/>
            <person name="Goodwin L.A."/>
            <person name="Pitluck S."/>
            <person name="Liolios K."/>
            <person name="Mavromatis K."/>
            <person name="Pagani I."/>
            <person name="Ivanova N."/>
            <person name="Mikhailova N."/>
            <person name="Pati A."/>
            <person name="Chen A."/>
            <person name="Palaniappan K."/>
            <person name="Rohde M."/>
            <person name="Tindall B.J."/>
            <person name="Detter J.C."/>
            <person name="Goker M."/>
            <person name="Woyke T."/>
            <person name="Bristow J."/>
            <person name="Eisen J.A."/>
            <person name="Markowitz V."/>
            <person name="Hugenholtz P."/>
            <person name="Klenk H.P."/>
            <person name="Kyrpides N.C."/>
        </authorList>
    </citation>
    <scope>NUCLEOTIDE SEQUENCE</scope>
    <source>
        <strain evidence="2">DSM 17368 / JCM 12287 / NRRL B-23963</strain>
    </source>
</reference>
<accession>G8R2X0</accession>
<gene>
    <name evidence="1" type="ordered locus">Oweho_1985</name>
</gene>
<evidence type="ECO:0008006" key="3">
    <source>
        <dbReference type="Google" id="ProtNLM"/>
    </source>
</evidence>
<evidence type="ECO:0000313" key="1">
    <source>
        <dbReference type="EMBL" id="AEV32964.1"/>
    </source>
</evidence>